<dbReference type="InterPro" id="IPR009571">
    <property type="entry name" value="SUR7/Rim9-like_fungi"/>
</dbReference>
<keyword evidence="1" id="KW-0812">Transmembrane</keyword>
<dbReference type="Pfam" id="PF06687">
    <property type="entry name" value="SUR7"/>
    <property type="match status" value="1"/>
</dbReference>
<dbReference type="PANTHER" id="PTHR36414">
    <property type="entry name" value="PROTEIN SUR7"/>
    <property type="match status" value="1"/>
</dbReference>
<name>A0A8J5QFU8_9ASCO</name>
<keyword evidence="1" id="KW-0472">Membrane</keyword>
<evidence type="ECO:0000313" key="3">
    <source>
        <dbReference type="Proteomes" id="UP000694255"/>
    </source>
</evidence>
<reference evidence="2 3" key="1">
    <citation type="journal article" date="2021" name="DNA Res.">
        <title>Genome analysis of Candida subhashii reveals its hybrid nature and dual mitochondrial genome conformations.</title>
        <authorList>
            <person name="Mixao V."/>
            <person name="Hegedusova E."/>
            <person name="Saus E."/>
            <person name="Pryszcz L.P."/>
            <person name="Cillingova A."/>
            <person name="Nosek J."/>
            <person name="Gabaldon T."/>
        </authorList>
    </citation>
    <scope>NUCLEOTIDE SEQUENCE [LARGE SCALE GENOMIC DNA]</scope>
    <source>
        <strain evidence="2 3">CBS 10753</strain>
    </source>
</reference>
<dbReference type="Proteomes" id="UP000694255">
    <property type="component" value="Unassembled WGS sequence"/>
</dbReference>
<dbReference type="GO" id="GO:0005938">
    <property type="term" value="C:cell cortex"/>
    <property type="evidence" value="ECO:0007669"/>
    <property type="project" value="TreeGrafter"/>
</dbReference>
<dbReference type="PANTHER" id="PTHR36414:SF1">
    <property type="entry name" value="PROTEIN SUR7"/>
    <property type="match status" value="1"/>
</dbReference>
<accession>A0A8J5QFU8</accession>
<dbReference type="GO" id="GO:0031505">
    <property type="term" value="P:fungal-type cell wall organization"/>
    <property type="evidence" value="ECO:0007669"/>
    <property type="project" value="TreeGrafter"/>
</dbReference>
<dbReference type="GO" id="GO:0045121">
    <property type="term" value="C:membrane raft"/>
    <property type="evidence" value="ECO:0007669"/>
    <property type="project" value="TreeGrafter"/>
</dbReference>
<feature type="transmembrane region" description="Helical" evidence="1">
    <location>
        <begin position="140"/>
        <end position="165"/>
    </location>
</feature>
<evidence type="ECO:0000256" key="1">
    <source>
        <dbReference type="SAM" id="Phobius"/>
    </source>
</evidence>
<dbReference type="OrthoDB" id="5419460at2759"/>
<gene>
    <name evidence="2" type="ORF">J8A68_005642</name>
</gene>
<dbReference type="GO" id="GO:0005886">
    <property type="term" value="C:plasma membrane"/>
    <property type="evidence" value="ECO:0007669"/>
    <property type="project" value="InterPro"/>
</dbReference>
<dbReference type="AlphaFoldDB" id="A0A8J5QFU8"/>
<dbReference type="GO" id="GO:0032185">
    <property type="term" value="P:septin cytoskeleton organization"/>
    <property type="evidence" value="ECO:0007669"/>
    <property type="project" value="TreeGrafter"/>
</dbReference>
<protein>
    <submittedName>
        <fullName evidence="2">SUR7</fullName>
    </submittedName>
</protein>
<keyword evidence="3" id="KW-1185">Reference proteome</keyword>
<comment type="caution">
    <text evidence="2">The sequence shown here is derived from an EMBL/GenBank/DDBJ whole genome shotgun (WGS) entry which is preliminary data.</text>
</comment>
<keyword evidence="1" id="KW-1133">Transmembrane helix</keyword>
<organism evidence="2 3">
    <name type="scientific">[Candida] subhashii</name>
    <dbReference type="NCBI Taxonomy" id="561895"/>
    <lineage>
        <taxon>Eukaryota</taxon>
        <taxon>Fungi</taxon>
        <taxon>Dikarya</taxon>
        <taxon>Ascomycota</taxon>
        <taxon>Saccharomycotina</taxon>
        <taxon>Pichiomycetes</taxon>
        <taxon>Debaryomycetaceae</taxon>
        <taxon>Spathaspora</taxon>
    </lineage>
</organism>
<dbReference type="RefSeq" id="XP_049261058.1">
    <property type="nucleotide sequence ID" value="XM_049409731.1"/>
</dbReference>
<sequence length="271" mass="30061">MRVIHTFFNLFFLAGAILLLILTVLSGSINSGTFRTFYWLRADTADIPNAPADTSVWTFWGVCDQHNFNNCLLGPAYPISPVDNFNTDTNIPAKFIDNRDTFYFLSRFSFAFCLLALGFAGLAFIIDLLGFCFEAIDKVVVFLITIALFFQAGFAALQTSVVVLARSAFKDGNRSAKVGPSLMGFVWATFACLFICWVLTFSSNIARSYRKHMDRVKAERGEEVGGAGVAGDESSFTRAAAPAEHKDEEHTGGIRFFKIKRNQKVSDEDSE</sequence>
<proteinExistence type="predicted"/>
<dbReference type="GO" id="GO:0006897">
    <property type="term" value="P:endocytosis"/>
    <property type="evidence" value="ECO:0007669"/>
    <property type="project" value="TreeGrafter"/>
</dbReference>
<feature type="transmembrane region" description="Helical" evidence="1">
    <location>
        <begin position="108"/>
        <end position="133"/>
    </location>
</feature>
<evidence type="ECO:0000313" key="2">
    <source>
        <dbReference type="EMBL" id="KAG7660825.1"/>
    </source>
</evidence>
<dbReference type="GO" id="GO:0030866">
    <property type="term" value="P:cortical actin cytoskeleton organization"/>
    <property type="evidence" value="ECO:0007669"/>
    <property type="project" value="TreeGrafter"/>
</dbReference>
<feature type="transmembrane region" description="Helical" evidence="1">
    <location>
        <begin position="185"/>
        <end position="206"/>
    </location>
</feature>
<dbReference type="GeneID" id="73472442"/>
<dbReference type="EMBL" id="JAGSYN010000273">
    <property type="protein sequence ID" value="KAG7660825.1"/>
    <property type="molecule type" value="Genomic_DNA"/>
</dbReference>